<evidence type="ECO:0000313" key="2">
    <source>
        <dbReference type="EMBL" id="MFH0254065.1"/>
    </source>
</evidence>
<dbReference type="Proteomes" id="UP001607157">
    <property type="component" value="Unassembled WGS sequence"/>
</dbReference>
<evidence type="ECO:0000313" key="3">
    <source>
        <dbReference type="Proteomes" id="UP001607157"/>
    </source>
</evidence>
<feature type="transmembrane region" description="Helical" evidence="1">
    <location>
        <begin position="6"/>
        <end position="27"/>
    </location>
</feature>
<name>A0ABW7I9D5_9RHOB</name>
<reference evidence="2 3" key="1">
    <citation type="submission" date="2024-10" db="EMBL/GenBank/DDBJ databases">
        <authorList>
            <person name="Yang X.-N."/>
        </authorList>
    </citation>
    <scope>NUCLEOTIDE SEQUENCE [LARGE SCALE GENOMIC DNA]</scope>
    <source>
        <strain evidence="2 3">CAU 1059</strain>
    </source>
</reference>
<protein>
    <recommendedName>
        <fullName evidence="4">DUF4760 domain-containing protein</fullName>
    </recommendedName>
</protein>
<keyword evidence="1" id="KW-1133">Transmembrane helix</keyword>
<evidence type="ECO:0008006" key="4">
    <source>
        <dbReference type="Google" id="ProtNLM"/>
    </source>
</evidence>
<proteinExistence type="predicted"/>
<keyword evidence="1" id="KW-0812">Transmembrane</keyword>
<dbReference type="EMBL" id="JBIHMM010000002">
    <property type="protein sequence ID" value="MFH0254065.1"/>
    <property type="molecule type" value="Genomic_DNA"/>
</dbReference>
<sequence length="167" mass="19273">MMVESAFWVFVGVVAGAIIQFFFHYIISLSQRANAKRLFRVELEINSELLAGVEADLLRKKSLFVSGQQNETDFIFNFFDFNYRMVDPLINTGHFHAIVGADGVKAYFQFMNDLNSGNAISLEKILRRQHDENTSVRFLDHLIEVKLKQWKTTISLMRKKVGKYGNT</sequence>
<keyword evidence="1" id="KW-0472">Membrane</keyword>
<dbReference type="RefSeq" id="WP_377170623.1">
    <property type="nucleotide sequence ID" value="NZ_JBHTJC010000002.1"/>
</dbReference>
<keyword evidence="3" id="KW-1185">Reference proteome</keyword>
<evidence type="ECO:0000256" key="1">
    <source>
        <dbReference type="SAM" id="Phobius"/>
    </source>
</evidence>
<comment type="caution">
    <text evidence="2">The sequence shown here is derived from an EMBL/GenBank/DDBJ whole genome shotgun (WGS) entry which is preliminary data.</text>
</comment>
<organism evidence="2 3">
    <name type="scientific">Roseovarius aquimarinus</name>
    <dbReference type="NCBI Taxonomy" id="1229156"/>
    <lineage>
        <taxon>Bacteria</taxon>
        <taxon>Pseudomonadati</taxon>
        <taxon>Pseudomonadota</taxon>
        <taxon>Alphaproteobacteria</taxon>
        <taxon>Rhodobacterales</taxon>
        <taxon>Roseobacteraceae</taxon>
        <taxon>Roseovarius</taxon>
    </lineage>
</organism>
<accession>A0ABW7I9D5</accession>
<gene>
    <name evidence="2" type="ORF">ACGRVM_09175</name>
</gene>